<evidence type="ECO:0000313" key="1">
    <source>
        <dbReference type="EMBL" id="ATW29698.1"/>
    </source>
</evidence>
<proteinExistence type="predicted"/>
<dbReference type="InterPro" id="IPR036388">
    <property type="entry name" value="WH-like_DNA-bd_sf"/>
</dbReference>
<reference evidence="2" key="2">
    <citation type="submission" date="2017-11" db="EMBL/GenBank/DDBJ databases">
        <title>PacBio sequencing of new strain of the secondary endosymbiont Candidatus Hamiltonella defensa.</title>
        <authorList>
            <person name="Strand M.R."/>
            <person name="Oliver K."/>
        </authorList>
    </citation>
    <scope>NUCLEOTIDE SEQUENCE [LARGE SCALE GENOMIC DNA]</scope>
    <source>
        <strain evidence="2">A2C</strain>
    </source>
</reference>
<accession>A0A2D3T1K5</accession>
<dbReference type="GO" id="GO:0006355">
    <property type="term" value="P:regulation of DNA-templated transcription"/>
    <property type="evidence" value="ECO:0007669"/>
    <property type="project" value="InterPro"/>
</dbReference>
<dbReference type="EMBL" id="CP017606">
    <property type="protein sequence ID" value="ATW29698.1"/>
    <property type="molecule type" value="Genomic_DNA"/>
</dbReference>
<dbReference type="SUPFAM" id="SSF46894">
    <property type="entry name" value="C-terminal effector domain of the bipartite response regulators"/>
    <property type="match status" value="1"/>
</dbReference>
<dbReference type="GO" id="GO:0003677">
    <property type="term" value="F:DNA binding"/>
    <property type="evidence" value="ECO:0007669"/>
    <property type="project" value="InterPro"/>
</dbReference>
<reference evidence="2" key="1">
    <citation type="submission" date="2016-10" db="EMBL/GenBank/DDBJ databases">
        <authorList>
            <person name="Chevignon G."/>
        </authorList>
    </citation>
    <scope>NUCLEOTIDE SEQUENCE [LARGE SCALE GENOMIC DNA]</scope>
    <source>
        <strain evidence="2">A2C</strain>
    </source>
</reference>
<protein>
    <submittedName>
        <fullName evidence="1">Transcriptional regulator</fullName>
    </submittedName>
</protein>
<dbReference type="AlphaFoldDB" id="A0A2D3T1K5"/>
<evidence type="ECO:0000313" key="2">
    <source>
        <dbReference type="Proteomes" id="UP000230008"/>
    </source>
</evidence>
<name>A0A2D3T1K5_9ENTR</name>
<dbReference type="Proteomes" id="UP000230008">
    <property type="component" value="Chromosome"/>
</dbReference>
<organism evidence="1 2">
    <name type="scientific">Candidatus Williamhamiltonella defendens</name>
    <dbReference type="NCBI Taxonomy" id="138072"/>
    <lineage>
        <taxon>Bacteria</taxon>
        <taxon>Pseudomonadati</taxon>
        <taxon>Pseudomonadota</taxon>
        <taxon>Gammaproteobacteria</taxon>
        <taxon>Enterobacterales</taxon>
        <taxon>Enterobacteriaceae</taxon>
        <taxon>aphid secondary symbionts</taxon>
        <taxon>Candidatus Williamhamiltonella</taxon>
    </lineage>
</organism>
<dbReference type="InterPro" id="IPR016032">
    <property type="entry name" value="Sig_transdc_resp-reg_C-effctor"/>
</dbReference>
<dbReference type="Gene3D" id="1.10.10.10">
    <property type="entry name" value="Winged helix-like DNA-binding domain superfamily/Winged helix DNA-binding domain"/>
    <property type="match status" value="1"/>
</dbReference>
<dbReference type="RefSeq" id="WP_100103190.1">
    <property type="nucleotide sequence ID" value="NZ_CADIJJ010000083.1"/>
</dbReference>
<gene>
    <name evidence="1" type="ORF">BJP41_04320</name>
</gene>
<sequence length="96" mass="11027">MRTLDLTSVSELHVVFPELTSAQFETALLFSLGLTKKEIAFTRGVSYPVVRDTLQDIKNTLEMFSLSNLVSLFHIRLVLFALHQIVLTYTRKKRNN</sequence>